<proteinExistence type="predicted"/>
<evidence type="ECO:0000313" key="3">
    <source>
        <dbReference type="Proteomes" id="UP000037923"/>
    </source>
</evidence>
<dbReference type="AlphaFoldDB" id="A0A0N0DXI6"/>
<gene>
    <name evidence="2" type="ORF">ABB37_02756</name>
</gene>
<feature type="region of interest" description="Disordered" evidence="1">
    <location>
        <begin position="1"/>
        <end position="170"/>
    </location>
</feature>
<reference evidence="2 3" key="1">
    <citation type="submission" date="2015-07" db="EMBL/GenBank/DDBJ databases">
        <title>High-quality genome of monoxenous trypanosomatid Leptomonas pyrrhocoris.</title>
        <authorList>
            <person name="Flegontov P."/>
            <person name="Butenko A."/>
            <person name="Firsov S."/>
            <person name="Vlcek C."/>
            <person name="Logacheva M.D."/>
            <person name="Field M."/>
            <person name="Filatov D."/>
            <person name="Flegontova O."/>
            <person name="Gerasimov E."/>
            <person name="Jackson A.P."/>
            <person name="Kelly S."/>
            <person name="Opperdoes F."/>
            <person name="O'Reilly A."/>
            <person name="Votypka J."/>
            <person name="Yurchenko V."/>
            <person name="Lukes J."/>
        </authorList>
    </citation>
    <scope>NUCLEOTIDE SEQUENCE [LARGE SCALE GENOMIC DNA]</scope>
    <source>
        <strain evidence="2">H10</strain>
    </source>
</reference>
<dbReference type="GeneID" id="26903047"/>
<dbReference type="RefSeq" id="XP_015661467.1">
    <property type="nucleotide sequence ID" value="XM_015799865.1"/>
</dbReference>
<dbReference type="EMBL" id="LGTL01000004">
    <property type="protein sequence ID" value="KPA83028.1"/>
    <property type="molecule type" value="Genomic_DNA"/>
</dbReference>
<protein>
    <submittedName>
        <fullName evidence="2">Uncharacterized protein</fullName>
    </submittedName>
</protein>
<feature type="compositionally biased region" description="Low complexity" evidence="1">
    <location>
        <begin position="148"/>
        <end position="169"/>
    </location>
</feature>
<comment type="caution">
    <text evidence="2">The sequence shown here is derived from an EMBL/GenBank/DDBJ whole genome shotgun (WGS) entry which is preliminary data.</text>
</comment>
<dbReference type="Proteomes" id="UP000037923">
    <property type="component" value="Unassembled WGS sequence"/>
</dbReference>
<accession>A0A0N0DXI6</accession>
<feature type="compositionally biased region" description="Low complexity" evidence="1">
    <location>
        <begin position="118"/>
        <end position="135"/>
    </location>
</feature>
<feature type="compositionally biased region" description="Polar residues" evidence="1">
    <location>
        <begin position="136"/>
        <end position="146"/>
    </location>
</feature>
<dbReference type="VEuPathDB" id="TriTrypDB:LpyrH10_04_3060"/>
<sequence length="235" mass="25599">MQNISSYNVYGAGRPVQASPRKSVRFVSPDKLENVTPTKVVIFADAESSCSEEEVEESEEEEEEEEEAARTSVHRPPSKKARVETSQSTTPKRDSVVLPPAPPPSAVKSPSGKHGDCSPGSRSSSTSPPSPSGASQRTHSPDSSPRVSHGSRTSASSRSSSAESPQSARTYTMHHDELKAYVMQHTIRQSLACLTKREMKVFLKEEGSSLATQHHVLKKHLLTEIRALIRKQAEA</sequence>
<name>A0A0N0DXI6_LEPPY</name>
<dbReference type="OrthoDB" id="267353at2759"/>
<evidence type="ECO:0000256" key="1">
    <source>
        <dbReference type="SAM" id="MobiDB-lite"/>
    </source>
</evidence>
<feature type="compositionally biased region" description="Acidic residues" evidence="1">
    <location>
        <begin position="50"/>
        <end position="67"/>
    </location>
</feature>
<evidence type="ECO:0000313" key="2">
    <source>
        <dbReference type="EMBL" id="KPA83028.1"/>
    </source>
</evidence>
<organism evidence="2 3">
    <name type="scientific">Leptomonas pyrrhocoris</name>
    <name type="common">Firebug parasite</name>
    <dbReference type="NCBI Taxonomy" id="157538"/>
    <lineage>
        <taxon>Eukaryota</taxon>
        <taxon>Discoba</taxon>
        <taxon>Euglenozoa</taxon>
        <taxon>Kinetoplastea</taxon>
        <taxon>Metakinetoplastina</taxon>
        <taxon>Trypanosomatida</taxon>
        <taxon>Trypanosomatidae</taxon>
        <taxon>Leishmaniinae</taxon>
        <taxon>Leptomonas</taxon>
    </lineage>
</organism>
<keyword evidence="3" id="KW-1185">Reference proteome</keyword>